<feature type="compositionally biased region" description="Low complexity" evidence="1">
    <location>
        <begin position="237"/>
        <end position="258"/>
    </location>
</feature>
<feature type="transmembrane region" description="Helical" evidence="2">
    <location>
        <begin position="25"/>
        <end position="44"/>
    </location>
</feature>
<gene>
    <name evidence="3" type="ORF">KME25_05280</name>
</gene>
<accession>A0A951PHN4</accession>
<feature type="region of interest" description="Disordered" evidence="1">
    <location>
        <begin position="220"/>
        <end position="263"/>
    </location>
</feature>
<feature type="region of interest" description="Disordered" evidence="1">
    <location>
        <begin position="125"/>
        <end position="203"/>
    </location>
</feature>
<feature type="compositionally biased region" description="Low complexity" evidence="1">
    <location>
        <begin position="323"/>
        <end position="334"/>
    </location>
</feature>
<evidence type="ECO:0000313" key="3">
    <source>
        <dbReference type="EMBL" id="MBW4543846.1"/>
    </source>
</evidence>
<dbReference type="AlphaFoldDB" id="A0A951PHN4"/>
<comment type="caution">
    <text evidence="3">The sequence shown here is derived from an EMBL/GenBank/DDBJ whole genome shotgun (WGS) entry which is preliminary data.</text>
</comment>
<keyword evidence="2" id="KW-0812">Transmembrane</keyword>
<reference evidence="3" key="1">
    <citation type="submission" date="2021-05" db="EMBL/GenBank/DDBJ databases">
        <authorList>
            <person name="Pietrasiak N."/>
            <person name="Ward R."/>
            <person name="Stajich J.E."/>
            <person name="Kurbessoian T."/>
        </authorList>
    </citation>
    <scope>NUCLEOTIDE SEQUENCE</scope>
    <source>
        <strain evidence="3">CPER-KK1</strain>
    </source>
</reference>
<proteinExistence type="predicted"/>
<organism evidence="3 4">
    <name type="scientific">Symplocastrum torsivum CPER-KK1</name>
    <dbReference type="NCBI Taxonomy" id="450513"/>
    <lineage>
        <taxon>Bacteria</taxon>
        <taxon>Bacillati</taxon>
        <taxon>Cyanobacteriota</taxon>
        <taxon>Cyanophyceae</taxon>
        <taxon>Oscillatoriophycideae</taxon>
        <taxon>Oscillatoriales</taxon>
        <taxon>Microcoleaceae</taxon>
        <taxon>Symplocastrum</taxon>
    </lineage>
</organism>
<feature type="compositionally biased region" description="Polar residues" evidence="1">
    <location>
        <begin position="311"/>
        <end position="322"/>
    </location>
</feature>
<dbReference type="Proteomes" id="UP000753908">
    <property type="component" value="Unassembled WGS sequence"/>
</dbReference>
<feature type="region of interest" description="Disordered" evidence="1">
    <location>
        <begin position="311"/>
        <end position="358"/>
    </location>
</feature>
<name>A0A951PHN4_9CYAN</name>
<feature type="compositionally biased region" description="Polar residues" evidence="1">
    <location>
        <begin position="220"/>
        <end position="236"/>
    </location>
</feature>
<evidence type="ECO:0000313" key="4">
    <source>
        <dbReference type="Proteomes" id="UP000753908"/>
    </source>
</evidence>
<keyword evidence="2" id="KW-1133">Transmembrane helix</keyword>
<sequence>MSFPNHHPAYLRYLKARLKPFKRPAFWASASGLLLVLLFTWEYWKNPESFSILGGASVTGSNTPDVKPTLPAEELAAITTDIDNSSVFLEEFNRTKALSLTTASNQKPQSSNTGGLFTQTLPQTEVTDSNPASNSQTLSLKPQQTANTTNPFAKSAQGLLNPSSVSESVLFTNRNPTNQPSSSTGTTADSPLGFNTSPGTVSVSPLQSALDRVAATNALRATNETQTPTNIQRQASPTTTYQGQTTYPATTVPGTTGYSVAPTTPPNSFTYLVPPQPTTNVPGAIPTTPVVPTTAGSYGQYSTQPPIQVNGMTNPGFNSTLTSPGSQPSQLSQPTFTTPNPVPGQYIGGGQINTFSNP</sequence>
<evidence type="ECO:0000256" key="2">
    <source>
        <dbReference type="SAM" id="Phobius"/>
    </source>
</evidence>
<dbReference type="EMBL" id="JAHHIF010000005">
    <property type="protein sequence ID" value="MBW4543846.1"/>
    <property type="molecule type" value="Genomic_DNA"/>
</dbReference>
<keyword evidence="2" id="KW-0472">Membrane</keyword>
<evidence type="ECO:0000256" key="1">
    <source>
        <dbReference type="SAM" id="MobiDB-lite"/>
    </source>
</evidence>
<reference evidence="3" key="2">
    <citation type="journal article" date="2022" name="Microbiol. Resour. Announc.">
        <title>Metagenome Sequencing to Explore Phylogenomics of Terrestrial Cyanobacteria.</title>
        <authorList>
            <person name="Ward R.D."/>
            <person name="Stajich J.E."/>
            <person name="Johansen J.R."/>
            <person name="Huntemann M."/>
            <person name="Clum A."/>
            <person name="Foster B."/>
            <person name="Foster B."/>
            <person name="Roux S."/>
            <person name="Palaniappan K."/>
            <person name="Varghese N."/>
            <person name="Mukherjee S."/>
            <person name="Reddy T.B.K."/>
            <person name="Daum C."/>
            <person name="Copeland A."/>
            <person name="Chen I.A."/>
            <person name="Ivanova N.N."/>
            <person name="Kyrpides N.C."/>
            <person name="Shapiro N."/>
            <person name="Eloe-Fadrosh E.A."/>
            <person name="Pietrasiak N."/>
        </authorList>
    </citation>
    <scope>NUCLEOTIDE SEQUENCE</scope>
    <source>
        <strain evidence="3">CPER-KK1</strain>
    </source>
</reference>
<protein>
    <submittedName>
        <fullName evidence="3">Uncharacterized protein</fullName>
    </submittedName>
</protein>